<evidence type="ECO:0000313" key="2">
    <source>
        <dbReference type="Proteomes" id="UP000324760"/>
    </source>
</evidence>
<reference evidence="1 2" key="1">
    <citation type="journal article" date="2019" name="Biochem. Eng. J.">
        <title>Metabolic engineering of the marine bacteria Neptunomonas concharum for the production of acetoin and meso-2,3-butanediol from acetate.</title>
        <authorList>
            <person name="Li W."/>
            <person name="Pu N."/>
            <person name="Liu C.-X."/>
            <person name="Yuan Q.-P."/>
            <person name="Li Z.-J."/>
        </authorList>
    </citation>
    <scope>NUCLEOTIDE SEQUENCE [LARGE SCALE GENOMIC DNA]</scope>
    <source>
        <strain evidence="1 2">JCM17730</strain>
    </source>
</reference>
<dbReference type="OrthoDB" id="6085729at2"/>
<keyword evidence="2" id="KW-1185">Reference proteome</keyword>
<evidence type="ECO:0000313" key="1">
    <source>
        <dbReference type="EMBL" id="QEQ97271.1"/>
    </source>
</evidence>
<proteinExistence type="predicted"/>
<protein>
    <submittedName>
        <fullName evidence="1">Uncharacterized protein</fullName>
    </submittedName>
</protein>
<dbReference type="AlphaFoldDB" id="A0A5P1RDC5"/>
<dbReference type="Proteomes" id="UP000324760">
    <property type="component" value="Chromosome"/>
</dbReference>
<dbReference type="EMBL" id="CP043869">
    <property type="protein sequence ID" value="QEQ97271.1"/>
    <property type="molecule type" value="Genomic_DNA"/>
</dbReference>
<organism evidence="1 2">
    <name type="scientific">Neptunomonas concharum</name>
    <dbReference type="NCBI Taxonomy" id="1031538"/>
    <lineage>
        <taxon>Bacteria</taxon>
        <taxon>Pseudomonadati</taxon>
        <taxon>Pseudomonadota</taxon>
        <taxon>Gammaproteobacteria</taxon>
        <taxon>Oceanospirillales</taxon>
        <taxon>Oceanospirillaceae</taxon>
        <taxon>Neptunomonas</taxon>
    </lineage>
</organism>
<dbReference type="RefSeq" id="WP_138987086.1">
    <property type="nucleotide sequence ID" value="NZ_CP043869.1"/>
</dbReference>
<name>A0A5P1RDC5_9GAMM</name>
<sequence>MLPHNALSLFIFFSTFLFLTGCLGVKDTADSSRQLIRGAVNYSQGEFTITPCYSQERRKLQDKRGLVKKRYREQTPEGSLPVYMELRASPLTDLSWDVSDVQVAGGGSNACEFDLIGIQYRAAGSDPLWIADVLTDSVRVQSYDNLRTLTFPLSLSSGSGGIWEGALKSVKNRTHRFRLEILDQSCRDKHNAWYRWTASLDLDGDLFYGCAREGDLTSRSVKGRYSNDLTQENVFVVLDLLDDQKASMLLDYRNGQPLIVMNGVWKWKSSDTLLLEFSEQDGRRQQSFLLLRRTVNGFVQQGFSSEFGRAGLSLSRSE</sequence>
<gene>
    <name evidence="1" type="ORF">F0U83_11410</name>
</gene>
<accession>A0A5P1RDC5</accession>
<dbReference type="KEGG" id="ncu:F0U83_11410"/>